<proteinExistence type="inferred from homology"/>
<evidence type="ECO:0000259" key="2">
    <source>
        <dbReference type="PROSITE" id="PS51736"/>
    </source>
</evidence>
<dbReference type="PANTHER" id="PTHR30461:SF26">
    <property type="entry name" value="RESOLVASE HOMOLOG YNEB"/>
    <property type="match status" value="1"/>
</dbReference>
<dbReference type="Proteomes" id="UP001198034">
    <property type="component" value="Unassembled WGS sequence"/>
</dbReference>
<accession>A0ABS8BLQ3</accession>
<dbReference type="InterPro" id="IPR050639">
    <property type="entry name" value="SSR_resolvase"/>
</dbReference>
<gene>
    <name evidence="3" type="ORF">LG219_09210</name>
</gene>
<dbReference type="EMBL" id="JAJAWG010000005">
    <property type="protein sequence ID" value="MCB5196446.1"/>
    <property type="molecule type" value="Genomic_DNA"/>
</dbReference>
<evidence type="ECO:0000313" key="3">
    <source>
        <dbReference type="EMBL" id="MCB5196446.1"/>
    </source>
</evidence>
<evidence type="ECO:0000313" key="4">
    <source>
        <dbReference type="Proteomes" id="UP001198034"/>
    </source>
</evidence>
<dbReference type="PANTHER" id="PTHR30461">
    <property type="entry name" value="DNA-INVERTASE FROM LAMBDOID PROPHAGE"/>
    <property type="match status" value="1"/>
</dbReference>
<dbReference type="Pfam" id="PF00239">
    <property type="entry name" value="Resolvase"/>
    <property type="match status" value="1"/>
</dbReference>
<dbReference type="RefSeq" id="WP_226764204.1">
    <property type="nucleotide sequence ID" value="NZ_JAJAWG010000005.1"/>
</dbReference>
<keyword evidence="4" id="KW-1185">Reference proteome</keyword>
<feature type="domain" description="Resolvase/invertase-type recombinase catalytic" evidence="2">
    <location>
        <begin position="1"/>
        <end position="141"/>
    </location>
</feature>
<dbReference type="PROSITE" id="PS51736">
    <property type="entry name" value="RECOMBINASES_3"/>
    <property type="match status" value="1"/>
</dbReference>
<comment type="similarity">
    <text evidence="1">Belongs to the site-specific recombinase resolvase family.</text>
</comment>
<protein>
    <submittedName>
        <fullName evidence="3">Recombinase family protein</fullName>
    </submittedName>
</protein>
<dbReference type="InterPro" id="IPR006119">
    <property type="entry name" value="Resolv_N"/>
</dbReference>
<comment type="caution">
    <text evidence="3">The sequence shown here is derived from an EMBL/GenBank/DDBJ whole genome shotgun (WGS) entry which is preliminary data.</text>
</comment>
<dbReference type="InterPro" id="IPR036162">
    <property type="entry name" value="Resolvase-like_N_sf"/>
</dbReference>
<dbReference type="Gene3D" id="3.40.50.1390">
    <property type="entry name" value="Resolvase, N-terminal catalytic domain"/>
    <property type="match status" value="1"/>
</dbReference>
<organism evidence="3 4">
    <name type="scientific">Deefgea salmonis</name>
    <dbReference type="NCBI Taxonomy" id="2875502"/>
    <lineage>
        <taxon>Bacteria</taxon>
        <taxon>Pseudomonadati</taxon>
        <taxon>Pseudomonadota</taxon>
        <taxon>Betaproteobacteria</taxon>
        <taxon>Neisseriales</taxon>
        <taxon>Chitinibacteraceae</taxon>
        <taxon>Deefgea</taxon>
    </lineage>
</organism>
<dbReference type="SMART" id="SM00857">
    <property type="entry name" value="Resolvase"/>
    <property type="match status" value="1"/>
</dbReference>
<dbReference type="SUPFAM" id="SSF53041">
    <property type="entry name" value="Resolvase-like"/>
    <property type="match status" value="1"/>
</dbReference>
<name>A0ABS8BLQ3_9NEIS</name>
<dbReference type="CDD" id="cd03768">
    <property type="entry name" value="SR_ResInv"/>
    <property type="match status" value="1"/>
</dbReference>
<sequence>MILAYTRVSTSEQTTIAQESTITDKYKIDQLFTDAATSGSKPFSEREGAASLLAYVKTLGSPVTLVVAAIDRLGRNTVDVITTIEELQSLGVTVVSVREGFDLSTPIGKAMLTMLAAVAELERENIRSRQRAGIEAAKAAGRYVKSGAGKDSQESIQAARAAGMTQKEAAASLGLSLSSIKRYWSY</sequence>
<reference evidence="3 4" key="1">
    <citation type="submission" date="2021-10" db="EMBL/GenBank/DDBJ databases">
        <authorList>
            <person name="Chen M."/>
        </authorList>
    </citation>
    <scope>NUCLEOTIDE SEQUENCE [LARGE SCALE GENOMIC DNA]</scope>
    <source>
        <strain evidence="3 4">H3-26</strain>
    </source>
</reference>
<evidence type="ECO:0000256" key="1">
    <source>
        <dbReference type="ARBA" id="ARBA00009913"/>
    </source>
</evidence>